<dbReference type="Proteomes" id="UP000177167">
    <property type="component" value="Unassembled WGS sequence"/>
</dbReference>
<sequence length="181" mass="21084">MWCSLVSCNFWGFATPEDLVPRQSTSTSTGRSAAMVKVLSNIVRRFQEVIDYYWKQITTNMPLRMRVGRFGIWLVKVGRALQVRYANWNSEFRLEHKLIPIVNFGIFHVSDIVTDKEVLSFFSRNSQPSFRTPLVDALFEIRGVARVTLKPYRIEIEKASVFTWQELLPDIERVILEHLTA</sequence>
<evidence type="ECO:0000313" key="2">
    <source>
        <dbReference type="EMBL" id="OGN09107.1"/>
    </source>
</evidence>
<dbReference type="AlphaFoldDB" id="A0A1F8F7H7"/>
<reference evidence="2 3" key="1">
    <citation type="journal article" date="2016" name="Nat. Commun.">
        <title>Thousands of microbial genomes shed light on interconnected biogeochemical processes in an aquifer system.</title>
        <authorList>
            <person name="Anantharaman K."/>
            <person name="Brown C.T."/>
            <person name="Hug L.A."/>
            <person name="Sharon I."/>
            <person name="Castelle C.J."/>
            <person name="Probst A.J."/>
            <person name="Thomas B.C."/>
            <person name="Singh A."/>
            <person name="Wilkins M.J."/>
            <person name="Karaoz U."/>
            <person name="Brodie E.L."/>
            <person name="Williams K.H."/>
            <person name="Hubbard S.S."/>
            <person name="Banfield J.F."/>
        </authorList>
    </citation>
    <scope>NUCLEOTIDE SEQUENCE [LARGE SCALE GENOMIC DNA]</scope>
</reference>
<protein>
    <recommendedName>
        <fullName evidence="1">Scaffold protein Nfu/NifU N-terminal domain-containing protein</fullName>
    </recommendedName>
</protein>
<name>A0A1F8F7H7_9BACT</name>
<proteinExistence type="predicted"/>
<comment type="caution">
    <text evidence="2">The sequence shown here is derived from an EMBL/GenBank/DDBJ whole genome shotgun (WGS) entry which is preliminary data.</text>
</comment>
<dbReference type="Pfam" id="PF08712">
    <property type="entry name" value="Nfu_N"/>
    <property type="match status" value="1"/>
</dbReference>
<dbReference type="EMBL" id="MGJP01000044">
    <property type="protein sequence ID" value="OGN09107.1"/>
    <property type="molecule type" value="Genomic_DNA"/>
</dbReference>
<dbReference type="SUPFAM" id="SSF110836">
    <property type="entry name" value="Hypothetical protein SAV1430"/>
    <property type="match status" value="1"/>
</dbReference>
<evidence type="ECO:0000313" key="3">
    <source>
        <dbReference type="Proteomes" id="UP000177167"/>
    </source>
</evidence>
<dbReference type="Gene3D" id="3.30.1370.70">
    <property type="entry name" value="Scaffold protein Nfu/NifU, N-terminal domain"/>
    <property type="match status" value="1"/>
</dbReference>
<gene>
    <name evidence="2" type="ORF">A3J46_05130</name>
</gene>
<organism evidence="2 3">
    <name type="scientific">Candidatus Yanofskybacteria bacterium RIFCSPHIGHO2_02_FULL_41_11</name>
    <dbReference type="NCBI Taxonomy" id="1802675"/>
    <lineage>
        <taxon>Bacteria</taxon>
        <taxon>Candidatus Yanofskyibacteriota</taxon>
    </lineage>
</organism>
<dbReference type="InterPro" id="IPR014824">
    <property type="entry name" value="Nfu/NifU_N"/>
</dbReference>
<accession>A0A1F8F7H7</accession>
<feature type="domain" description="Scaffold protein Nfu/NifU N-terminal" evidence="1">
    <location>
        <begin position="112"/>
        <end position="180"/>
    </location>
</feature>
<evidence type="ECO:0000259" key="1">
    <source>
        <dbReference type="Pfam" id="PF08712"/>
    </source>
</evidence>
<dbReference type="InterPro" id="IPR036498">
    <property type="entry name" value="Nfu/NifU_N_sf"/>
</dbReference>